<evidence type="ECO:0000256" key="2">
    <source>
        <dbReference type="SAM" id="MobiDB-lite"/>
    </source>
</evidence>
<feature type="compositionally biased region" description="Basic and acidic residues" evidence="2">
    <location>
        <begin position="21"/>
        <end position="38"/>
    </location>
</feature>
<reference evidence="3 4" key="2">
    <citation type="submission" date="2018-08" db="EMBL/GenBank/DDBJ databases">
        <authorList>
            <person name="Laetsch R D."/>
            <person name="Stevens L."/>
            <person name="Kumar S."/>
            <person name="Blaxter L. M."/>
        </authorList>
    </citation>
    <scope>NUCLEOTIDE SEQUENCE [LARGE SCALE GENOMIC DNA]</scope>
</reference>
<dbReference type="EMBL" id="UYRW01003126">
    <property type="protein sequence ID" value="VDK88016.1"/>
    <property type="molecule type" value="Genomic_DNA"/>
</dbReference>
<protein>
    <submittedName>
        <fullName evidence="5">Tight junction-associated protein 1</fullName>
    </submittedName>
</protein>
<feature type="coiled-coil region" evidence="1">
    <location>
        <begin position="297"/>
        <end position="331"/>
    </location>
</feature>
<dbReference type="Proteomes" id="UP000271087">
    <property type="component" value="Unassembled WGS sequence"/>
</dbReference>
<feature type="region of interest" description="Disordered" evidence="2">
    <location>
        <begin position="1"/>
        <end position="47"/>
    </location>
</feature>
<name>A0A182EIS7_ONCOC</name>
<dbReference type="OrthoDB" id="5791190at2759"/>
<keyword evidence="1" id="KW-0175">Coiled coil</keyword>
<evidence type="ECO:0000313" key="3">
    <source>
        <dbReference type="EMBL" id="VDK88016.1"/>
    </source>
</evidence>
<organism evidence="5">
    <name type="scientific">Onchocerca ochengi</name>
    <name type="common">Filarial nematode worm</name>
    <dbReference type="NCBI Taxonomy" id="42157"/>
    <lineage>
        <taxon>Eukaryota</taxon>
        <taxon>Metazoa</taxon>
        <taxon>Ecdysozoa</taxon>
        <taxon>Nematoda</taxon>
        <taxon>Chromadorea</taxon>
        <taxon>Rhabditida</taxon>
        <taxon>Spirurina</taxon>
        <taxon>Spiruromorpha</taxon>
        <taxon>Filarioidea</taxon>
        <taxon>Onchocercidae</taxon>
        <taxon>Onchocerca</taxon>
    </lineage>
</organism>
<keyword evidence="4" id="KW-1185">Reference proteome</keyword>
<dbReference type="AlphaFoldDB" id="A0A182EIS7"/>
<proteinExistence type="predicted"/>
<evidence type="ECO:0000313" key="4">
    <source>
        <dbReference type="Proteomes" id="UP000271087"/>
    </source>
</evidence>
<evidence type="ECO:0000256" key="1">
    <source>
        <dbReference type="SAM" id="Coils"/>
    </source>
</evidence>
<accession>A0A182EIS7</accession>
<reference evidence="5" key="1">
    <citation type="submission" date="2016-06" db="UniProtKB">
        <authorList>
            <consortium name="WormBaseParasite"/>
        </authorList>
    </citation>
    <scope>IDENTIFICATION</scope>
</reference>
<dbReference type="WBParaSite" id="nOo.2.0.1.t08010-RA">
    <property type="protein sequence ID" value="nOo.2.0.1.t08010-RA"/>
    <property type="gene ID" value="nOo.2.0.1.g08010"/>
</dbReference>
<evidence type="ECO:0000313" key="5">
    <source>
        <dbReference type="WBParaSite" id="nOo.2.0.1.t08010-RA"/>
    </source>
</evidence>
<gene>
    <name evidence="3" type="ORF">NOO_LOCUS8010</name>
</gene>
<sequence length="396" mass="45078">MEQQVILSEDQEIQMPIDTDEFNKQDNGSRREEKREPEVESTSTSTEDGISLPIVDGVIYNYKYISKVKDLPIKDMISNSVKRNIRLPKIYLTGRPFEISFLLDTDFISERDLWVDNLGSWAGTVRRPTCKNIRVNVAGVPDTKHPYYIIRKKYGSHPHSDPPLGLMKCLCYLTRDGQATGNALLSYKCLENCNLQPRPHGNNKHSQSPYMRTYPSTLLKIKERIGSQSPATIWNELSVDSTGNMDAQATLRDRKQVYNARPLRKKSADLQMQDDVNHLKLRVAALEEQNSKLIFTNASLMELVNDLRKAKQELEAENRRMKEDSHQERTNGLLFSHPTILSYSGQHADKTTAGIYETGTETTVMGRDRCIEACRIQEPPTINQATCFAAVPGHKY</sequence>